<sequence length="247" mass="28255">MSKINKSKAMAALIRSFFNGFTAGTIDARCPSALLKERIEEKDVKQIMLDQYDTIFSRFFDIAFYTLSLLTFPDAETQRQQIGKAMKNGLSYTELLKIACGSEENYDIMVEEYKYHFTYLLQGRLSNVQQHLRDYTRGDEWEEVDTSRAISAVVRTAVRAYIRGLQTISPKQAFIRPATVYGLLLSDLLLLLHEAPLPALPEEGDLGTLFLSVCKTPENYHTMMDKMNRVYYEAIENEGMAFHNEGN</sequence>
<organism evidence="1 2">
    <name type="scientific">Hoylesella marshii DSM 16973 = JCM 13450</name>
    <dbReference type="NCBI Taxonomy" id="862515"/>
    <lineage>
        <taxon>Bacteria</taxon>
        <taxon>Pseudomonadati</taxon>
        <taxon>Bacteroidota</taxon>
        <taxon>Bacteroidia</taxon>
        <taxon>Bacteroidales</taxon>
        <taxon>Prevotellaceae</taxon>
        <taxon>Hoylesella</taxon>
    </lineage>
</organism>
<dbReference type="Proteomes" id="UP000004394">
    <property type="component" value="Unassembled WGS sequence"/>
</dbReference>
<dbReference type="STRING" id="862515.HMPREF0658_2028"/>
<gene>
    <name evidence="1" type="ORF">HMPREF0658_2028</name>
</gene>
<reference evidence="1" key="1">
    <citation type="submission" date="2010-07" db="EMBL/GenBank/DDBJ databases">
        <authorList>
            <person name="Muzny D."/>
            <person name="Qin X."/>
            <person name="Deng J."/>
            <person name="Jiang H."/>
            <person name="Liu Y."/>
            <person name="Qu J."/>
            <person name="Song X.-Z."/>
            <person name="Zhang L."/>
            <person name="Thornton R."/>
            <person name="Coyle M."/>
            <person name="Francisco L."/>
            <person name="Jackson L."/>
            <person name="Javaid M."/>
            <person name="Korchina V."/>
            <person name="Kovar C."/>
            <person name="Mata R."/>
            <person name="Mathew T."/>
            <person name="Ngo R."/>
            <person name="Nguyen L."/>
            <person name="Nguyen N."/>
            <person name="Okwuonu G."/>
            <person name="Ongeri F."/>
            <person name="Pham C."/>
            <person name="Simmons D."/>
            <person name="Wilczek-Boney K."/>
            <person name="Hale W."/>
            <person name="Jakkamsetti A."/>
            <person name="Pham P."/>
            <person name="Ruth R."/>
            <person name="San Lucas F."/>
            <person name="Warren J."/>
            <person name="Zhang J."/>
            <person name="Zhao Z."/>
            <person name="Zhou C."/>
            <person name="Zhu D."/>
            <person name="Lee S."/>
            <person name="Bess C."/>
            <person name="Blankenburg K."/>
            <person name="Forbes L."/>
            <person name="Fu Q."/>
            <person name="Gubbala S."/>
            <person name="Hirani K."/>
            <person name="Jayaseelan J.C."/>
            <person name="Lara F."/>
            <person name="Munidasa M."/>
            <person name="Palculict T."/>
            <person name="Patil S."/>
            <person name="Pu L.-L."/>
            <person name="Saada N."/>
            <person name="Tang L."/>
            <person name="Weissenberger G."/>
            <person name="Zhu Y."/>
            <person name="Hemphill L."/>
            <person name="Shang Y."/>
            <person name="Youmans B."/>
            <person name="Ayvaz T."/>
            <person name="Ross M."/>
            <person name="Santibanez J."/>
            <person name="Aqrawi P."/>
            <person name="Gross S."/>
            <person name="Joshi V."/>
            <person name="Fowler G."/>
            <person name="Nazareth L."/>
            <person name="Reid J."/>
            <person name="Worley K."/>
            <person name="Petrosino J."/>
            <person name="Highlander S."/>
            <person name="Gibbs R."/>
        </authorList>
    </citation>
    <scope>NUCLEOTIDE SEQUENCE [LARGE SCALE GENOMIC DNA]</scope>
    <source>
        <strain evidence="1">DSM 16973</strain>
    </source>
</reference>
<dbReference type="EMBL" id="AEEI01000056">
    <property type="protein sequence ID" value="EFM01021.1"/>
    <property type="molecule type" value="Genomic_DNA"/>
</dbReference>
<keyword evidence="2" id="KW-1185">Reference proteome</keyword>
<dbReference type="RefSeq" id="WP_006950382.1">
    <property type="nucleotide sequence ID" value="NZ_BAJI01000015.1"/>
</dbReference>
<comment type="caution">
    <text evidence="1">The sequence shown here is derived from an EMBL/GenBank/DDBJ whole genome shotgun (WGS) entry which is preliminary data.</text>
</comment>
<dbReference type="AlphaFoldDB" id="E0NV23"/>
<proteinExistence type="predicted"/>
<name>E0NV23_9BACT</name>
<dbReference type="BioCyc" id="PMAR862515-HMP:GMOO-2056-MONOMER"/>
<accession>E0NV23</accession>
<protein>
    <submittedName>
        <fullName evidence="1">Uncharacterized protein</fullName>
    </submittedName>
</protein>
<evidence type="ECO:0000313" key="2">
    <source>
        <dbReference type="Proteomes" id="UP000004394"/>
    </source>
</evidence>
<evidence type="ECO:0000313" key="1">
    <source>
        <dbReference type="EMBL" id="EFM01021.1"/>
    </source>
</evidence>
<dbReference type="HOGENOM" id="CLU_097914_0_0_10"/>
<dbReference type="OrthoDB" id="1080983at2"/>